<protein>
    <submittedName>
        <fullName evidence="1">Uncharacterized protein</fullName>
    </submittedName>
</protein>
<proteinExistence type="predicted"/>
<evidence type="ECO:0000313" key="2">
    <source>
        <dbReference type="Proteomes" id="UP000829196"/>
    </source>
</evidence>
<keyword evidence="2" id="KW-1185">Reference proteome</keyword>
<evidence type="ECO:0000313" key="1">
    <source>
        <dbReference type="EMBL" id="KAI0522725.1"/>
    </source>
</evidence>
<dbReference type="EMBL" id="JAGYWB010000005">
    <property type="protein sequence ID" value="KAI0522725.1"/>
    <property type="molecule type" value="Genomic_DNA"/>
</dbReference>
<dbReference type="AlphaFoldDB" id="A0A8T3C026"/>
<comment type="caution">
    <text evidence="1">The sequence shown here is derived from an EMBL/GenBank/DDBJ whole genome shotgun (WGS) entry which is preliminary data.</text>
</comment>
<organism evidence="1 2">
    <name type="scientific">Dendrobium nobile</name>
    <name type="common">Orchid</name>
    <dbReference type="NCBI Taxonomy" id="94219"/>
    <lineage>
        <taxon>Eukaryota</taxon>
        <taxon>Viridiplantae</taxon>
        <taxon>Streptophyta</taxon>
        <taxon>Embryophyta</taxon>
        <taxon>Tracheophyta</taxon>
        <taxon>Spermatophyta</taxon>
        <taxon>Magnoliopsida</taxon>
        <taxon>Liliopsida</taxon>
        <taxon>Asparagales</taxon>
        <taxon>Orchidaceae</taxon>
        <taxon>Epidendroideae</taxon>
        <taxon>Malaxideae</taxon>
        <taxon>Dendrobiinae</taxon>
        <taxon>Dendrobium</taxon>
    </lineage>
</organism>
<reference evidence="1" key="1">
    <citation type="journal article" date="2022" name="Front. Genet.">
        <title>Chromosome-Scale Assembly of the Dendrobium nobile Genome Provides Insights Into the Molecular Mechanism of the Biosynthesis of the Medicinal Active Ingredient of Dendrobium.</title>
        <authorList>
            <person name="Xu Q."/>
            <person name="Niu S.-C."/>
            <person name="Li K.-L."/>
            <person name="Zheng P.-J."/>
            <person name="Zhang X.-J."/>
            <person name="Jia Y."/>
            <person name="Liu Y."/>
            <person name="Niu Y.-X."/>
            <person name="Yu L.-H."/>
            <person name="Chen D.-F."/>
            <person name="Zhang G.-Q."/>
        </authorList>
    </citation>
    <scope>NUCLEOTIDE SEQUENCE</scope>
    <source>
        <tissue evidence="1">Leaf</tissue>
    </source>
</reference>
<sequence>MATEKAWGILPMMVRPILASGSAGCLLFLIYYSSCDSVMVAQKSILFTPFFLWDHILCKKVRTPDVALRLDANNMSPHALTLYRAARRPNQNRNPVLLGNNEKYRSVNEQYQAIPSKTGVLLGIDLDRLVFLVIAEQYRAKPSNTPVYTNQTIHSNIGSGLSGRAVKSKNTWRHVIGVRM</sequence>
<gene>
    <name evidence="1" type="ORF">KFK09_005110</name>
</gene>
<dbReference type="Proteomes" id="UP000829196">
    <property type="component" value="Unassembled WGS sequence"/>
</dbReference>
<accession>A0A8T3C026</accession>
<name>A0A8T3C026_DENNO</name>